<feature type="transmembrane region" description="Helical" evidence="5">
    <location>
        <begin position="215"/>
        <end position="233"/>
    </location>
</feature>
<feature type="transmembrane region" description="Helical" evidence="5">
    <location>
        <begin position="398"/>
        <end position="418"/>
    </location>
</feature>
<feature type="domain" description="O-antigen ligase-related" evidence="6">
    <location>
        <begin position="200"/>
        <end position="354"/>
    </location>
</feature>
<evidence type="ECO:0000256" key="2">
    <source>
        <dbReference type="ARBA" id="ARBA00022692"/>
    </source>
</evidence>
<feature type="transmembrane region" description="Helical" evidence="5">
    <location>
        <begin position="130"/>
        <end position="147"/>
    </location>
</feature>
<gene>
    <name evidence="7" type="ORF">ACFMB1_06165</name>
</gene>
<dbReference type="EMBL" id="JBHPON010000001">
    <property type="protein sequence ID" value="MFC6035121.1"/>
    <property type="molecule type" value="Genomic_DNA"/>
</dbReference>
<feature type="transmembrane region" description="Helical" evidence="5">
    <location>
        <begin position="192"/>
        <end position="209"/>
    </location>
</feature>
<feature type="transmembrane region" description="Helical" evidence="5">
    <location>
        <begin position="167"/>
        <end position="185"/>
    </location>
</feature>
<protein>
    <submittedName>
        <fullName evidence="7">O-antigen ligase family protein</fullName>
    </submittedName>
</protein>
<dbReference type="Proteomes" id="UP001596116">
    <property type="component" value="Unassembled WGS sequence"/>
</dbReference>
<feature type="transmembrane region" description="Helical" evidence="5">
    <location>
        <begin position="374"/>
        <end position="392"/>
    </location>
</feature>
<feature type="transmembrane region" description="Helical" evidence="5">
    <location>
        <begin position="73"/>
        <end position="92"/>
    </location>
</feature>
<evidence type="ECO:0000256" key="4">
    <source>
        <dbReference type="ARBA" id="ARBA00023136"/>
    </source>
</evidence>
<evidence type="ECO:0000313" key="7">
    <source>
        <dbReference type="EMBL" id="MFC6035121.1"/>
    </source>
</evidence>
<evidence type="ECO:0000256" key="3">
    <source>
        <dbReference type="ARBA" id="ARBA00022989"/>
    </source>
</evidence>
<keyword evidence="8" id="KW-1185">Reference proteome</keyword>
<accession>A0ABW1KWU2</accession>
<keyword evidence="2 5" id="KW-0812">Transmembrane</keyword>
<keyword evidence="4 5" id="KW-0472">Membrane</keyword>
<evidence type="ECO:0000313" key="8">
    <source>
        <dbReference type="Proteomes" id="UP001596116"/>
    </source>
</evidence>
<dbReference type="PANTHER" id="PTHR37422:SF21">
    <property type="entry name" value="EXOQ-LIKE PROTEIN"/>
    <property type="match status" value="1"/>
</dbReference>
<feature type="transmembrane region" description="Helical" evidence="5">
    <location>
        <begin position="38"/>
        <end position="61"/>
    </location>
</feature>
<dbReference type="GO" id="GO:0016874">
    <property type="term" value="F:ligase activity"/>
    <property type="evidence" value="ECO:0007669"/>
    <property type="project" value="UniProtKB-KW"/>
</dbReference>
<evidence type="ECO:0000256" key="5">
    <source>
        <dbReference type="SAM" id="Phobius"/>
    </source>
</evidence>
<evidence type="ECO:0000256" key="1">
    <source>
        <dbReference type="ARBA" id="ARBA00004141"/>
    </source>
</evidence>
<feature type="transmembrane region" description="Helical" evidence="5">
    <location>
        <begin position="98"/>
        <end position="118"/>
    </location>
</feature>
<feature type="transmembrane region" description="Helical" evidence="5">
    <location>
        <begin position="16"/>
        <end position="32"/>
    </location>
</feature>
<sequence length="421" mass="45243">MTAHWKDTRDKASRRWFYALFFLLPLTVVFGHRGLAPWLLLASLPAFARGAFWQAAFGKLFDHPSLTDPKFASFAALLFLCFWIFLSGFWSPKGDPGMFLYVLGPALVGASIIWFSLTLTREWAWRLGRAFLWALVAGMIILSFEGVTDGLLRRFLPPSEPSTSRDIIALGRGVTALAPALFPAAAIAVRQWSRTAAVFVLALGIVAAATNDVLANVLAIGAGVAAALLALNAQRFTLKLVGGGAIAMLLLAPLVASQIPVEAIYASAEKNLSPEVLSQLSSSLHRLAIWKAVGVEAFSCQPFGCGADYARMWKETAPMVEVPGASVALSVSPIHPHNVFMQLWLELGLPGVFAMAAFLWFGLATLLRARLSRAVGAAIAGAFVAILISVMVEGSLWQVWRLAAMALAASGVALAHMLEKR</sequence>
<dbReference type="InterPro" id="IPR007016">
    <property type="entry name" value="O-antigen_ligase-rel_domated"/>
</dbReference>
<comment type="caution">
    <text evidence="7">The sequence shown here is derived from an EMBL/GenBank/DDBJ whole genome shotgun (WGS) entry which is preliminary data.</text>
</comment>
<organism evidence="7 8">
    <name type="scientific">Hyphococcus aureus</name>
    <dbReference type="NCBI Taxonomy" id="2666033"/>
    <lineage>
        <taxon>Bacteria</taxon>
        <taxon>Pseudomonadati</taxon>
        <taxon>Pseudomonadota</taxon>
        <taxon>Alphaproteobacteria</taxon>
        <taxon>Parvularculales</taxon>
        <taxon>Parvularculaceae</taxon>
        <taxon>Hyphococcus</taxon>
    </lineage>
</organism>
<feature type="transmembrane region" description="Helical" evidence="5">
    <location>
        <begin position="240"/>
        <end position="261"/>
    </location>
</feature>
<dbReference type="PANTHER" id="PTHR37422">
    <property type="entry name" value="TEICHURONIC ACID BIOSYNTHESIS PROTEIN TUAE"/>
    <property type="match status" value="1"/>
</dbReference>
<evidence type="ECO:0000259" key="6">
    <source>
        <dbReference type="Pfam" id="PF04932"/>
    </source>
</evidence>
<keyword evidence="3 5" id="KW-1133">Transmembrane helix</keyword>
<keyword evidence="7" id="KW-0436">Ligase</keyword>
<feature type="transmembrane region" description="Helical" evidence="5">
    <location>
        <begin position="347"/>
        <end position="367"/>
    </location>
</feature>
<dbReference type="Pfam" id="PF04932">
    <property type="entry name" value="Wzy_C"/>
    <property type="match status" value="1"/>
</dbReference>
<comment type="subcellular location">
    <subcellularLocation>
        <location evidence="1">Membrane</location>
        <topology evidence="1">Multi-pass membrane protein</topology>
    </subcellularLocation>
</comment>
<reference evidence="7 8" key="1">
    <citation type="submission" date="2024-09" db="EMBL/GenBank/DDBJ databases">
        <authorList>
            <person name="Zhang Z.-H."/>
        </authorList>
    </citation>
    <scope>NUCLEOTIDE SEQUENCE [LARGE SCALE GENOMIC DNA]</scope>
    <source>
        <strain evidence="7 8">HHTR114</strain>
    </source>
</reference>
<name>A0ABW1KWU2_9PROT</name>
<proteinExistence type="predicted"/>
<dbReference type="RefSeq" id="WP_379879550.1">
    <property type="nucleotide sequence ID" value="NZ_JBHPON010000001.1"/>
</dbReference>
<dbReference type="InterPro" id="IPR051533">
    <property type="entry name" value="WaaL-like"/>
</dbReference>